<dbReference type="GO" id="GO:0090161">
    <property type="term" value="P:Golgi ribbon formation"/>
    <property type="evidence" value="ECO:0007669"/>
    <property type="project" value="TreeGrafter"/>
</dbReference>
<dbReference type="PANTHER" id="PTHR31553">
    <property type="entry name" value="NF-KAPPA-B ESSENTIAL MODULATOR"/>
    <property type="match status" value="1"/>
</dbReference>
<reference evidence="17 18" key="1">
    <citation type="journal article" date="2018" name="Nat. Ecol. Evol.">
        <title>Shark genomes provide insights into elasmobranch evolution and the origin of vertebrates.</title>
        <authorList>
            <person name="Hara Y"/>
            <person name="Yamaguchi K"/>
            <person name="Onimaru K"/>
            <person name="Kadota M"/>
            <person name="Koyanagi M"/>
            <person name="Keeley SD"/>
            <person name="Tatsumi K"/>
            <person name="Tanaka K"/>
            <person name="Motone F"/>
            <person name="Kageyama Y"/>
            <person name="Nozu R"/>
            <person name="Adachi N"/>
            <person name="Nishimura O"/>
            <person name="Nakagawa R"/>
            <person name="Tanegashima C"/>
            <person name="Kiyatake I"/>
            <person name="Matsumoto R"/>
            <person name="Murakumo K"/>
            <person name="Nishida K"/>
            <person name="Terakita A"/>
            <person name="Kuratani S"/>
            <person name="Sato K"/>
            <person name="Hyodo S Kuraku.S."/>
        </authorList>
    </citation>
    <scope>NUCLEOTIDE SEQUENCE [LARGE SCALE GENOMIC DNA]</scope>
</reference>
<feature type="coiled-coil region" evidence="14">
    <location>
        <begin position="568"/>
        <end position="595"/>
    </location>
</feature>
<dbReference type="Proteomes" id="UP000288216">
    <property type="component" value="Unassembled WGS sequence"/>
</dbReference>
<keyword evidence="10 14" id="KW-0175">Coiled coil</keyword>
<keyword evidence="6 13" id="KW-0967">Endosome</keyword>
<dbReference type="EMBL" id="BFAA01004670">
    <property type="protein sequence ID" value="GCB70134.1"/>
    <property type="molecule type" value="Genomic_DNA"/>
</dbReference>
<dbReference type="GO" id="GO:0005634">
    <property type="term" value="C:nucleus"/>
    <property type="evidence" value="ECO:0007669"/>
    <property type="project" value="TreeGrafter"/>
</dbReference>
<name>A0A401PAM2_SCYTO</name>
<evidence type="ECO:0000256" key="8">
    <source>
        <dbReference type="ARBA" id="ARBA00022833"/>
    </source>
</evidence>
<evidence type="ECO:0000256" key="9">
    <source>
        <dbReference type="ARBA" id="ARBA00023034"/>
    </source>
</evidence>
<keyword evidence="4 13" id="KW-0963">Cytoplasm</keyword>
<evidence type="ECO:0000256" key="11">
    <source>
        <dbReference type="ARBA" id="ARBA00023329"/>
    </source>
</evidence>
<dbReference type="GO" id="GO:0048471">
    <property type="term" value="C:perinuclear region of cytoplasm"/>
    <property type="evidence" value="ECO:0007669"/>
    <property type="project" value="UniProtKB-SubCell"/>
</dbReference>
<comment type="subcellular location">
    <subcellularLocation>
        <location evidence="13">Cytoplasm</location>
        <location evidence="13">Perinuclear region</location>
    </subcellularLocation>
    <subcellularLocation>
        <location evidence="13">Golgi apparatus</location>
    </subcellularLocation>
    <subcellularLocation>
        <location evidence="2 13">Golgi apparatus</location>
        <location evidence="2 13">trans-Golgi network</location>
    </subcellularLocation>
    <subcellularLocation>
        <location evidence="1 13">Cytoplasmic vesicle</location>
        <location evidence="1 13">Autophagosome</location>
    </subcellularLocation>
    <subcellularLocation>
        <location evidence="13">Cytoplasmic vesicle</location>
    </subcellularLocation>
    <subcellularLocation>
        <location evidence="13">Recycling endosome</location>
    </subcellularLocation>
</comment>
<gene>
    <name evidence="17" type="ORF">scyTo_0010704</name>
</gene>
<dbReference type="GO" id="GO:0070530">
    <property type="term" value="F:K63-linked polyubiquitin modification-dependent protein binding"/>
    <property type="evidence" value="ECO:0007669"/>
    <property type="project" value="InterPro"/>
</dbReference>
<organism evidence="17 18">
    <name type="scientific">Scyliorhinus torazame</name>
    <name type="common">Cloudy catshark</name>
    <name type="synonym">Catulus torazame</name>
    <dbReference type="NCBI Taxonomy" id="75743"/>
    <lineage>
        <taxon>Eukaryota</taxon>
        <taxon>Metazoa</taxon>
        <taxon>Chordata</taxon>
        <taxon>Craniata</taxon>
        <taxon>Vertebrata</taxon>
        <taxon>Chondrichthyes</taxon>
        <taxon>Elasmobranchii</taxon>
        <taxon>Galeomorphii</taxon>
        <taxon>Galeoidea</taxon>
        <taxon>Carcharhiniformes</taxon>
        <taxon>Scyliorhinidae</taxon>
        <taxon>Scyliorhinus</taxon>
    </lineage>
</organism>
<dbReference type="Pfam" id="PF18414">
    <property type="entry name" value="zf_C2H2_10"/>
    <property type="match status" value="1"/>
</dbReference>
<dbReference type="GO" id="GO:0034067">
    <property type="term" value="P:protein localization to Golgi apparatus"/>
    <property type="evidence" value="ECO:0007669"/>
    <property type="project" value="TreeGrafter"/>
</dbReference>
<dbReference type="OMA" id="KCGMILP"/>
<dbReference type="CDD" id="cd09803">
    <property type="entry name" value="UBAN"/>
    <property type="match status" value="1"/>
</dbReference>
<feature type="region of interest" description="Disordered" evidence="15">
    <location>
        <begin position="260"/>
        <end position="288"/>
    </location>
</feature>
<evidence type="ECO:0000313" key="18">
    <source>
        <dbReference type="Proteomes" id="UP000288216"/>
    </source>
</evidence>
<dbReference type="Pfam" id="PF16516">
    <property type="entry name" value="CC2-LZ"/>
    <property type="match status" value="1"/>
</dbReference>
<dbReference type="InterPro" id="IPR032419">
    <property type="entry name" value="CC2-LZ_dom"/>
</dbReference>
<dbReference type="Pfam" id="PF11577">
    <property type="entry name" value="NEMO"/>
    <property type="match status" value="1"/>
</dbReference>
<evidence type="ECO:0000313" key="17">
    <source>
        <dbReference type="EMBL" id="GCB70134.1"/>
    </source>
</evidence>
<evidence type="ECO:0000256" key="7">
    <source>
        <dbReference type="ARBA" id="ARBA00022771"/>
    </source>
</evidence>
<dbReference type="AlphaFoldDB" id="A0A401PAM2"/>
<dbReference type="InterPro" id="IPR051301">
    <property type="entry name" value="Optineurin/NFkB_EssMod"/>
</dbReference>
<dbReference type="STRING" id="75743.A0A401PAM2"/>
<feature type="domain" description="CCHC NOA-type" evidence="16">
    <location>
        <begin position="631"/>
        <end position="661"/>
    </location>
</feature>
<dbReference type="GO" id="GO:0005776">
    <property type="term" value="C:autophagosome"/>
    <property type="evidence" value="ECO:0007669"/>
    <property type="project" value="UniProtKB-SubCell"/>
</dbReference>
<comment type="caution">
    <text evidence="17">The sequence shown here is derived from an EMBL/GenBank/DDBJ whole genome shotgun (WGS) entry which is preliminary data.</text>
</comment>
<dbReference type="OrthoDB" id="6343844at2759"/>
<evidence type="ECO:0000256" key="10">
    <source>
        <dbReference type="ARBA" id="ARBA00023054"/>
    </source>
</evidence>
<evidence type="ECO:0000256" key="12">
    <source>
        <dbReference type="PROSITE-ProRule" id="PRU01142"/>
    </source>
</evidence>
<evidence type="ECO:0000256" key="1">
    <source>
        <dbReference type="ARBA" id="ARBA00004419"/>
    </source>
</evidence>
<feature type="non-terminal residue" evidence="17">
    <location>
        <position position="1"/>
    </location>
</feature>
<proteinExistence type="predicted"/>
<dbReference type="Gene3D" id="1.20.5.990">
    <property type="entry name" value="Nemo cc2-lz domain - 1d5 darpin complex"/>
    <property type="match status" value="1"/>
</dbReference>
<dbReference type="InterPro" id="IPR034735">
    <property type="entry name" value="NEMO_ZF"/>
</dbReference>
<dbReference type="Gene3D" id="1.20.5.390">
    <property type="entry name" value="L1 transposable element, trimerization domain"/>
    <property type="match status" value="2"/>
</dbReference>
<dbReference type="GO" id="GO:0055037">
    <property type="term" value="C:recycling endosome"/>
    <property type="evidence" value="ECO:0007669"/>
    <property type="project" value="UniProtKB-SubCell"/>
</dbReference>
<evidence type="ECO:0000259" key="16">
    <source>
        <dbReference type="PROSITE" id="PS51801"/>
    </source>
</evidence>
<sequence>EQKVTMMCSNQLNTSALGPTAQNLNPGLHAVNGAAMNVNGPHVLGSFTPEDTLQQMDELIKENNDLKEAIKQTNHAMKERYEELATWREKQREEREYIQNKFEEAKARLTDLAAENETLKINIRELNSNGLQGMPKNVCSNLVEQDVQQLKALVSRLQTEKADLVAMNSELLLKLGSATSDDSFVEIRMVEAVDNGELKAAKELQCKDTNSPTAYTSKVHDDTGKRLISEELTVSQLLHMLRDKTLSLEKLEHELESSKQRISELEKANATTEVATQTERNAAEQPLSNTKQELATEIPVTNVNAEQQKTEATAAPVEGLNNPNKQTPNEVEALKTQVMSLVKDLQEAQKKLGEAENIKRSLHERCLDVEQKLESSQVGVEETRELKFSNEKLKLQVESLQSEQQIDQLKLAEEKIKLAEEKRKLTQIQAAYDQLFQDYNDVMKVQEEMKNKQMDKINDLTVELDVAKRTMEANQQAIAELTRTIEQQIDELNSQNARNAELTDISSQLEMAEKALVEKQQKIDAMKQTIIKQEEEIETVAVFRAQADVYSADFHAERAAREAIHAEKESLAERLDLVVKENTKMKEELDALSRQSLIELQRRHSNLVAEDNVALQQQEARGPENLSWDHQGVLPEHACPKCATVLPDIDTLQIHVMDCII</sequence>
<feature type="compositionally biased region" description="Polar residues" evidence="15">
    <location>
        <begin position="269"/>
        <end position="288"/>
    </location>
</feature>
<evidence type="ECO:0000256" key="4">
    <source>
        <dbReference type="ARBA" id="ARBA00022490"/>
    </source>
</evidence>
<dbReference type="GO" id="GO:0043122">
    <property type="term" value="P:regulation of canonical NF-kappaB signal transduction"/>
    <property type="evidence" value="ECO:0007669"/>
    <property type="project" value="TreeGrafter"/>
</dbReference>
<feature type="coiled-coil region" evidence="14">
    <location>
        <begin position="331"/>
        <end position="536"/>
    </location>
</feature>
<dbReference type="PROSITE" id="PS51801">
    <property type="entry name" value="ZF_CCHC_NOA"/>
    <property type="match status" value="1"/>
</dbReference>
<evidence type="ECO:0000256" key="14">
    <source>
        <dbReference type="SAM" id="Coils"/>
    </source>
</evidence>
<keyword evidence="5 13" id="KW-0479">Metal-binding</keyword>
<dbReference type="GO" id="GO:0005794">
    <property type="term" value="C:Golgi apparatus"/>
    <property type="evidence" value="ECO:0007669"/>
    <property type="project" value="UniProtKB-SubCell"/>
</dbReference>
<dbReference type="PANTHER" id="PTHR31553:SF2">
    <property type="entry name" value="OPTINEURIN"/>
    <property type="match status" value="1"/>
</dbReference>
<accession>A0A401PAM2</accession>
<keyword evidence="7 12" id="KW-0863">Zinc-finger</keyword>
<keyword evidence="9 13" id="KW-0333">Golgi apparatus</keyword>
<keyword evidence="8 13" id="KW-0862">Zinc</keyword>
<dbReference type="GO" id="GO:0008270">
    <property type="term" value="F:zinc ion binding"/>
    <property type="evidence" value="ECO:0007669"/>
    <property type="project" value="UniProtKB-KW"/>
</dbReference>
<dbReference type="InterPro" id="IPR021063">
    <property type="entry name" value="NEMO_N"/>
</dbReference>
<evidence type="ECO:0000256" key="6">
    <source>
        <dbReference type="ARBA" id="ARBA00022753"/>
    </source>
</evidence>
<evidence type="ECO:0000256" key="2">
    <source>
        <dbReference type="ARBA" id="ARBA00004601"/>
    </source>
</evidence>
<feature type="coiled-coil region" evidence="14">
    <location>
        <begin position="56"/>
        <end position="167"/>
    </location>
</feature>
<evidence type="ECO:0000256" key="13">
    <source>
        <dbReference type="RuleBase" id="RU367122"/>
    </source>
</evidence>
<evidence type="ECO:0000256" key="3">
    <source>
        <dbReference type="ARBA" id="ARBA00018548"/>
    </source>
</evidence>
<keyword evidence="11 13" id="KW-0968">Cytoplasmic vesicle</keyword>
<protein>
    <recommendedName>
        <fullName evidence="3 13">Optineurin</fullName>
    </recommendedName>
</protein>
<keyword evidence="18" id="KW-1185">Reference proteome</keyword>
<comment type="function">
    <text evidence="13">May act by regulating membrane trafficking and cellular morphogenesis.</text>
</comment>
<evidence type="ECO:0000256" key="15">
    <source>
        <dbReference type="SAM" id="MobiDB-lite"/>
    </source>
</evidence>
<evidence type="ECO:0000256" key="5">
    <source>
        <dbReference type="ARBA" id="ARBA00022723"/>
    </source>
</evidence>